<dbReference type="InterPro" id="IPR036864">
    <property type="entry name" value="Zn2-C6_fun-type_DNA-bd_sf"/>
</dbReference>
<evidence type="ECO:0000256" key="1">
    <source>
        <dbReference type="ARBA" id="ARBA00004123"/>
    </source>
</evidence>
<dbReference type="Pfam" id="PF11951">
    <property type="entry name" value="Fungal_trans_2"/>
    <property type="match status" value="1"/>
</dbReference>
<feature type="region of interest" description="Disordered" evidence="6">
    <location>
        <begin position="65"/>
        <end position="100"/>
    </location>
</feature>
<feature type="domain" description="Zn(2)-C6 fungal-type" evidence="7">
    <location>
        <begin position="29"/>
        <end position="59"/>
    </location>
</feature>
<feature type="compositionally biased region" description="Basic and acidic residues" evidence="6">
    <location>
        <begin position="91"/>
        <end position="100"/>
    </location>
</feature>
<dbReference type="InterPro" id="IPR001138">
    <property type="entry name" value="Zn2Cys6_DnaBD"/>
</dbReference>
<dbReference type="GO" id="GO:0005634">
    <property type="term" value="C:nucleus"/>
    <property type="evidence" value="ECO:0007669"/>
    <property type="project" value="UniProtKB-SubCell"/>
</dbReference>
<protein>
    <recommendedName>
        <fullName evidence="7">Zn(2)-C6 fungal-type domain-containing protein</fullName>
    </recommendedName>
</protein>
<dbReference type="Gene3D" id="4.10.240.10">
    <property type="entry name" value="Zn(2)-C6 fungal-type DNA-binding domain"/>
    <property type="match status" value="1"/>
</dbReference>
<keyword evidence="5" id="KW-0539">Nucleus</keyword>
<evidence type="ECO:0000313" key="9">
    <source>
        <dbReference type="Proteomes" id="UP000054302"/>
    </source>
</evidence>
<keyword evidence="9" id="KW-1185">Reference proteome</keyword>
<dbReference type="Pfam" id="PF00172">
    <property type="entry name" value="Zn_clus"/>
    <property type="match status" value="1"/>
</dbReference>
<dbReference type="STRING" id="212818.A0A0D1WRR2"/>
<evidence type="ECO:0000313" key="8">
    <source>
        <dbReference type="EMBL" id="KIV91845.1"/>
    </source>
</evidence>
<dbReference type="PANTHER" id="PTHR37534">
    <property type="entry name" value="TRANSCRIPTIONAL ACTIVATOR PROTEIN UGA3"/>
    <property type="match status" value="1"/>
</dbReference>
<dbReference type="PROSITE" id="PS50048">
    <property type="entry name" value="ZN2_CY6_FUNGAL_2"/>
    <property type="match status" value="1"/>
</dbReference>
<keyword evidence="2" id="KW-0805">Transcription regulation</keyword>
<dbReference type="RefSeq" id="XP_016223419.1">
    <property type="nucleotide sequence ID" value="XM_016371126.1"/>
</dbReference>
<dbReference type="PANTHER" id="PTHR37534:SF46">
    <property type="entry name" value="ZN(II)2CYS6 TRANSCRIPTION FACTOR (EUROFUNG)"/>
    <property type="match status" value="1"/>
</dbReference>
<gene>
    <name evidence="8" type="ORF">PV10_06338</name>
</gene>
<evidence type="ECO:0000256" key="3">
    <source>
        <dbReference type="ARBA" id="ARBA00023125"/>
    </source>
</evidence>
<dbReference type="HOGENOM" id="CLU_023417_3_0_1"/>
<sequence>MSRAKEANSPKTMPYPKYTSSATLRTKTGCLMCRLKRKKCNEQKPQCSRCMKSNRVCSWPTQDDLRDRRHRHGSPVPRPSSSSSLEYVSPDPEHVEPLHERRPARRPLCIKVSREISPCDDLVASGHFKSDLEVDCFRHFLYEVMPPLILPSSHASYRAEYLPATTNMMPMFSGLKNVVLACGASHKQFHTGNADLYEAGLNFYSQAVSDVGQALHLVDWKRDGFEDSVLLTVVLLYVHGIIFCGTKRDIRKHLDGAIQLMTLRCAQSRKAPISRPFDRIMWESILYQSFRQSVRNPFWKDYQPDDKFYQFAEKVLDSSGFSYMTDRESSPVIGFPLKLQKFIISVVRVSQSRVKPDVETLNCLESELKYWESMVIDEQVCMDGGHPDYLLLNSSDRAEAFNQHSTSLHILATSLLMHWIKNSHDVSDQPCCHLPPPIDSWQMDRALKIMTCTESKQGWTRCYLGSWPTLIFGYAASDLRSIEILRRDVQDRTAQMSSGEDLVILDELELVWRQRGFTREK</sequence>
<evidence type="ECO:0000256" key="5">
    <source>
        <dbReference type="ARBA" id="ARBA00023242"/>
    </source>
</evidence>
<dbReference type="SMART" id="SM00066">
    <property type="entry name" value="GAL4"/>
    <property type="match status" value="1"/>
</dbReference>
<dbReference type="GO" id="GO:0008270">
    <property type="term" value="F:zinc ion binding"/>
    <property type="evidence" value="ECO:0007669"/>
    <property type="project" value="InterPro"/>
</dbReference>
<keyword evidence="3" id="KW-0238">DNA-binding</keyword>
<proteinExistence type="predicted"/>
<accession>A0A0D1WRR2</accession>
<dbReference type="VEuPathDB" id="FungiDB:PV10_06338"/>
<keyword evidence="4" id="KW-0804">Transcription</keyword>
<dbReference type="Proteomes" id="UP000054302">
    <property type="component" value="Unassembled WGS sequence"/>
</dbReference>
<evidence type="ECO:0000256" key="6">
    <source>
        <dbReference type="SAM" id="MobiDB-lite"/>
    </source>
</evidence>
<evidence type="ECO:0000256" key="2">
    <source>
        <dbReference type="ARBA" id="ARBA00023015"/>
    </source>
</evidence>
<feature type="region of interest" description="Disordered" evidence="6">
    <location>
        <begin position="1"/>
        <end position="20"/>
    </location>
</feature>
<evidence type="ECO:0000256" key="4">
    <source>
        <dbReference type="ARBA" id="ARBA00023163"/>
    </source>
</evidence>
<dbReference type="CDD" id="cd00067">
    <property type="entry name" value="GAL4"/>
    <property type="match status" value="1"/>
</dbReference>
<dbReference type="GO" id="GO:0003677">
    <property type="term" value="F:DNA binding"/>
    <property type="evidence" value="ECO:0007669"/>
    <property type="project" value="UniProtKB-KW"/>
</dbReference>
<dbReference type="InterPro" id="IPR021858">
    <property type="entry name" value="Fun_TF"/>
</dbReference>
<dbReference type="SUPFAM" id="SSF57701">
    <property type="entry name" value="Zn2/Cys6 DNA-binding domain"/>
    <property type="match status" value="1"/>
</dbReference>
<dbReference type="OMA" id="WESMVID"/>
<organism evidence="8 9">
    <name type="scientific">Exophiala mesophila</name>
    <name type="common">Black yeast-like fungus</name>
    <dbReference type="NCBI Taxonomy" id="212818"/>
    <lineage>
        <taxon>Eukaryota</taxon>
        <taxon>Fungi</taxon>
        <taxon>Dikarya</taxon>
        <taxon>Ascomycota</taxon>
        <taxon>Pezizomycotina</taxon>
        <taxon>Eurotiomycetes</taxon>
        <taxon>Chaetothyriomycetidae</taxon>
        <taxon>Chaetothyriales</taxon>
        <taxon>Herpotrichiellaceae</taxon>
        <taxon>Exophiala</taxon>
    </lineage>
</organism>
<reference evidence="8 9" key="1">
    <citation type="submission" date="2015-01" db="EMBL/GenBank/DDBJ databases">
        <title>The Genome Sequence of Exophiala mesophila CBS40295.</title>
        <authorList>
            <consortium name="The Broad Institute Genomics Platform"/>
            <person name="Cuomo C."/>
            <person name="de Hoog S."/>
            <person name="Gorbushina A."/>
            <person name="Stielow B."/>
            <person name="Teixiera M."/>
            <person name="Abouelleil A."/>
            <person name="Chapman S.B."/>
            <person name="Priest M."/>
            <person name="Young S.K."/>
            <person name="Wortman J."/>
            <person name="Nusbaum C."/>
            <person name="Birren B."/>
        </authorList>
    </citation>
    <scope>NUCLEOTIDE SEQUENCE [LARGE SCALE GENOMIC DNA]</scope>
    <source>
        <strain evidence="8 9">CBS 40295</strain>
    </source>
</reference>
<feature type="compositionally biased region" description="Low complexity" evidence="6">
    <location>
        <begin position="79"/>
        <end position="90"/>
    </location>
</feature>
<dbReference type="GO" id="GO:0000981">
    <property type="term" value="F:DNA-binding transcription factor activity, RNA polymerase II-specific"/>
    <property type="evidence" value="ECO:0007669"/>
    <property type="project" value="InterPro"/>
</dbReference>
<name>A0A0D1WRR2_EXOME</name>
<evidence type="ECO:0000259" key="7">
    <source>
        <dbReference type="PROSITE" id="PS50048"/>
    </source>
</evidence>
<dbReference type="AlphaFoldDB" id="A0A0D1WRR2"/>
<dbReference type="EMBL" id="KN847523">
    <property type="protein sequence ID" value="KIV91845.1"/>
    <property type="molecule type" value="Genomic_DNA"/>
</dbReference>
<dbReference type="OrthoDB" id="1919336at2759"/>
<comment type="subcellular location">
    <subcellularLocation>
        <location evidence="1">Nucleus</location>
    </subcellularLocation>
</comment>
<dbReference type="GeneID" id="27324183"/>
<dbReference type="PROSITE" id="PS00463">
    <property type="entry name" value="ZN2_CY6_FUNGAL_1"/>
    <property type="match status" value="1"/>
</dbReference>